<dbReference type="InterPro" id="IPR009081">
    <property type="entry name" value="PP-bd_ACP"/>
</dbReference>
<evidence type="ECO:0000256" key="3">
    <source>
        <dbReference type="ARBA" id="ARBA00022450"/>
    </source>
</evidence>
<dbReference type="PROSITE" id="PS50075">
    <property type="entry name" value="CARRIER"/>
    <property type="match status" value="1"/>
</dbReference>
<organism evidence="7 8">
    <name type="scientific">Streptomyces boncukensis</name>
    <dbReference type="NCBI Taxonomy" id="2711219"/>
    <lineage>
        <taxon>Bacteria</taxon>
        <taxon>Bacillati</taxon>
        <taxon>Actinomycetota</taxon>
        <taxon>Actinomycetes</taxon>
        <taxon>Kitasatosporales</taxon>
        <taxon>Streptomycetaceae</taxon>
        <taxon>Streptomyces</taxon>
    </lineage>
</organism>
<dbReference type="PANTHER" id="PTHR45527:SF1">
    <property type="entry name" value="FATTY ACID SYNTHASE"/>
    <property type="match status" value="1"/>
</dbReference>
<keyword evidence="3" id="KW-0596">Phosphopantetheine</keyword>
<dbReference type="PROSITE" id="PS00012">
    <property type="entry name" value="PHOSPHOPANTETHEINE"/>
    <property type="match status" value="1"/>
</dbReference>
<evidence type="ECO:0000313" key="7">
    <source>
        <dbReference type="EMBL" id="NGO73889.1"/>
    </source>
</evidence>
<keyword evidence="8" id="KW-1185">Reference proteome</keyword>
<dbReference type="FunFam" id="1.10.1200.10:FF:000016">
    <property type="entry name" value="Non-ribosomal peptide synthase"/>
    <property type="match status" value="1"/>
</dbReference>
<dbReference type="EMBL" id="JAAKZZ010000967">
    <property type="protein sequence ID" value="NGO73889.1"/>
    <property type="molecule type" value="Genomic_DNA"/>
</dbReference>
<feature type="region of interest" description="Disordered" evidence="5">
    <location>
        <begin position="199"/>
        <end position="218"/>
    </location>
</feature>
<dbReference type="RefSeq" id="WP_241266343.1">
    <property type="nucleotide sequence ID" value="NZ_JAAKZZ010000967.1"/>
</dbReference>
<comment type="caution">
    <text evidence="7">The sequence shown here is derived from an EMBL/GenBank/DDBJ whole genome shotgun (WGS) entry which is preliminary data.</text>
</comment>
<evidence type="ECO:0000313" key="8">
    <source>
        <dbReference type="Proteomes" id="UP000477722"/>
    </source>
</evidence>
<sequence length="218" mass="23676">YRTGDLARWTAQGVLEYVGRGDAQVKVRGFRIEPGEIEAVLTQHPGVAHAVVTTWEGQAGRQLVGYAVPAGADVAGGDELRAFAAERLPEFMVPAAIVTLDRLPLTPNGKLDRAALPEPRITGRAYRAPRTPEEKSLCELVAEVLGTDRVGVDDDFFELGGNSLLATRLTSRISKVLGVSVSIRKIFESRSIAEISRTVRNASTSSRPRLRKMKRSGQ</sequence>
<dbReference type="Gene3D" id="3.40.50.1820">
    <property type="entry name" value="alpha/beta hydrolase"/>
    <property type="match status" value="1"/>
</dbReference>
<dbReference type="GO" id="GO:0044550">
    <property type="term" value="P:secondary metabolite biosynthetic process"/>
    <property type="evidence" value="ECO:0007669"/>
    <property type="project" value="TreeGrafter"/>
</dbReference>
<dbReference type="Gene3D" id="3.40.50.12780">
    <property type="entry name" value="N-terminal domain of ligase-like"/>
    <property type="match status" value="1"/>
</dbReference>
<dbReference type="GO" id="GO:0005737">
    <property type="term" value="C:cytoplasm"/>
    <property type="evidence" value="ECO:0007669"/>
    <property type="project" value="TreeGrafter"/>
</dbReference>
<name>A0A6G4X8L1_9ACTN</name>
<dbReference type="InterPro" id="IPR029058">
    <property type="entry name" value="AB_hydrolase_fold"/>
</dbReference>
<evidence type="ECO:0000256" key="5">
    <source>
        <dbReference type="SAM" id="MobiDB-lite"/>
    </source>
</evidence>
<gene>
    <name evidence="7" type="ORF">G5C65_37360</name>
</gene>
<dbReference type="GO" id="GO:0043041">
    <property type="term" value="P:amino acid activation for nonribosomal peptide biosynthetic process"/>
    <property type="evidence" value="ECO:0007669"/>
    <property type="project" value="TreeGrafter"/>
</dbReference>
<dbReference type="PANTHER" id="PTHR45527">
    <property type="entry name" value="NONRIBOSOMAL PEPTIDE SYNTHETASE"/>
    <property type="match status" value="1"/>
</dbReference>
<dbReference type="SMART" id="SM00823">
    <property type="entry name" value="PKS_PP"/>
    <property type="match status" value="1"/>
</dbReference>
<dbReference type="SUPFAM" id="SSF56801">
    <property type="entry name" value="Acetyl-CoA synthetase-like"/>
    <property type="match status" value="1"/>
</dbReference>
<accession>A0A6G4X8L1</accession>
<evidence type="ECO:0000256" key="1">
    <source>
        <dbReference type="ARBA" id="ARBA00001957"/>
    </source>
</evidence>
<dbReference type="SUPFAM" id="SSF47336">
    <property type="entry name" value="ACP-like"/>
    <property type="match status" value="1"/>
</dbReference>
<dbReference type="InterPro" id="IPR025110">
    <property type="entry name" value="AMP-bd_C"/>
</dbReference>
<dbReference type="Pfam" id="PF13193">
    <property type="entry name" value="AMP-binding_C"/>
    <property type="match status" value="1"/>
</dbReference>
<keyword evidence="4" id="KW-0597">Phosphoprotein</keyword>
<reference evidence="7 8" key="1">
    <citation type="submission" date="2020-02" db="EMBL/GenBank/DDBJ databases">
        <title>Whole-genome analyses of novel actinobacteria.</title>
        <authorList>
            <person name="Sahin N."/>
            <person name="Tatar D."/>
        </authorList>
    </citation>
    <scope>NUCLEOTIDE SEQUENCE [LARGE SCALE GENOMIC DNA]</scope>
    <source>
        <strain evidence="7 8">SB3404</strain>
    </source>
</reference>
<evidence type="ECO:0000256" key="2">
    <source>
        <dbReference type="ARBA" id="ARBA00006432"/>
    </source>
</evidence>
<dbReference type="GO" id="GO:0017000">
    <property type="term" value="P:antibiotic biosynthetic process"/>
    <property type="evidence" value="ECO:0007669"/>
    <property type="project" value="UniProtKB-ARBA"/>
</dbReference>
<dbReference type="InterPro" id="IPR036736">
    <property type="entry name" value="ACP-like_sf"/>
</dbReference>
<dbReference type="InterPro" id="IPR042099">
    <property type="entry name" value="ANL_N_sf"/>
</dbReference>
<comment type="cofactor">
    <cofactor evidence="1">
        <name>pantetheine 4'-phosphate</name>
        <dbReference type="ChEBI" id="CHEBI:47942"/>
    </cofactor>
</comment>
<dbReference type="Pfam" id="PF00550">
    <property type="entry name" value="PP-binding"/>
    <property type="match status" value="1"/>
</dbReference>
<dbReference type="Proteomes" id="UP000477722">
    <property type="component" value="Unassembled WGS sequence"/>
</dbReference>
<proteinExistence type="inferred from homology"/>
<dbReference type="InterPro" id="IPR020806">
    <property type="entry name" value="PKS_PP-bd"/>
</dbReference>
<feature type="domain" description="Carrier" evidence="6">
    <location>
        <begin position="128"/>
        <end position="203"/>
    </location>
</feature>
<dbReference type="InterPro" id="IPR006162">
    <property type="entry name" value="Ppantetheine_attach_site"/>
</dbReference>
<feature type="non-terminal residue" evidence="7">
    <location>
        <position position="1"/>
    </location>
</feature>
<dbReference type="GO" id="GO:0031177">
    <property type="term" value="F:phosphopantetheine binding"/>
    <property type="evidence" value="ECO:0007669"/>
    <property type="project" value="InterPro"/>
</dbReference>
<protein>
    <submittedName>
        <fullName evidence="7">Non-ribosomal peptide synthetase</fullName>
    </submittedName>
</protein>
<dbReference type="FunFam" id="3.30.300.30:FF:000010">
    <property type="entry name" value="Enterobactin synthetase component F"/>
    <property type="match status" value="1"/>
</dbReference>
<dbReference type="GO" id="GO:0072330">
    <property type="term" value="P:monocarboxylic acid biosynthetic process"/>
    <property type="evidence" value="ECO:0007669"/>
    <property type="project" value="UniProtKB-ARBA"/>
</dbReference>
<comment type="similarity">
    <text evidence="2">Belongs to the ATP-dependent AMP-binding enzyme family.</text>
</comment>
<dbReference type="AlphaFoldDB" id="A0A6G4X8L1"/>
<dbReference type="Gene3D" id="3.30.300.30">
    <property type="match status" value="1"/>
</dbReference>
<evidence type="ECO:0000256" key="4">
    <source>
        <dbReference type="ARBA" id="ARBA00022553"/>
    </source>
</evidence>
<evidence type="ECO:0000259" key="6">
    <source>
        <dbReference type="PROSITE" id="PS50075"/>
    </source>
</evidence>
<feature type="compositionally biased region" description="Basic residues" evidence="5">
    <location>
        <begin position="208"/>
        <end position="218"/>
    </location>
</feature>
<dbReference type="InterPro" id="IPR045851">
    <property type="entry name" value="AMP-bd_C_sf"/>
</dbReference>